<feature type="domain" description="Transposase IS66 C-terminal" evidence="1">
    <location>
        <begin position="24"/>
        <end position="63"/>
    </location>
</feature>
<keyword evidence="3" id="KW-1185">Reference proteome</keyword>
<dbReference type="EMBL" id="JACTNF010000046">
    <property type="protein sequence ID" value="MBO1077168.1"/>
    <property type="molecule type" value="Genomic_DNA"/>
</dbReference>
<proteinExistence type="predicted"/>
<evidence type="ECO:0000313" key="3">
    <source>
        <dbReference type="Proteomes" id="UP001518990"/>
    </source>
</evidence>
<evidence type="ECO:0000313" key="2">
    <source>
        <dbReference type="EMBL" id="MBO1077168.1"/>
    </source>
</evidence>
<gene>
    <name evidence="2" type="ORF">IAI60_21405</name>
</gene>
<comment type="caution">
    <text evidence="2">The sequence shown here is derived from an EMBL/GenBank/DDBJ whole genome shotgun (WGS) entry which is preliminary data.</text>
</comment>
<name>A0ABS3KI65_9PROT</name>
<dbReference type="Pfam" id="PF13817">
    <property type="entry name" value="DDE_Tnp_IS66_C"/>
    <property type="match status" value="1"/>
</dbReference>
<organism evidence="2 3">
    <name type="scientific">Roseomonas marmotae</name>
    <dbReference type="NCBI Taxonomy" id="2768161"/>
    <lineage>
        <taxon>Bacteria</taxon>
        <taxon>Pseudomonadati</taxon>
        <taxon>Pseudomonadota</taxon>
        <taxon>Alphaproteobacteria</taxon>
        <taxon>Acetobacterales</taxon>
        <taxon>Roseomonadaceae</taxon>
        <taxon>Roseomonas</taxon>
    </lineage>
</organism>
<accession>A0ABS3KI65</accession>
<dbReference type="RefSeq" id="WP_207451106.1">
    <property type="nucleotide sequence ID" value="NZ_CP061092.1"/>
</dbReference>
<sequence>MAVTRKAALFAGSAAGGANWAIATLIRTALMNDVEPEAWLTDVLQRMVRGDMRSNGLDALLPWNWGRDTAAAA</sequence>
<reference evidence="2 3" key="1">
    <citation type="submission" date="2020-09" db="EMBL/GenBank/DDBJ databases">
        <title>Roseomonas.</title>
        <authorList>
            <person name="Zhu W."/>
        </authorList>
    </citation>
    <scope>NUCLEOTIDE SEQUENCE [LARGE SCALE GENOMIC DNA]</scope>
    <source>
        <strain evidence="2 3">1311</strain>
    </source>
</reference>
<evidence type="ECO:0000259" key="1">
    <source>
        <dbReference type="Pfam" id="PF13817"/>
    </source>
</evidence>
<dbReference type="Proteomes" id="UP001518990">
    <property type="component" value="Unassembled WGS sequence"/>
</dbReference>
<dbReference type="InterPro" id="IPR039552">
    <property type="entry name" value="IS66_C"/>
</dbReference>
<protein>
    <submittedName>
        <fullName evidence="2">Transposase domain-containing protein</fullName>
    </submittedName>
</protein>